<feature type="region of interest" description="Disordered" evidence="1">
    <location>
        <begin position="202"/>
        <end position="227"/>
    </location>
</feature>
<organism evidence="2 3">
    <name type="scientific">Dipteronia sinensis</name>
    <dbReference type="NCBI Taxonomy" id="43782"/>
    <lineage>
        <taxon>Eukaryota</taxon>
        <taxon>Viridiplantae</taxon>
        <taxon>Streptophyta</taxon>
        <taxon>Embryophyta</taxon>
        <taxon>Tracheophyta</taxon>
        <taxon>Spermatophyta</taxon>
        <taxon>Magnoliopsida</taxon>
        <taxon>eudicotyledons</taxon>
        <taxon>Gunneridae</taxon>
        <taxon>Pentapetalae</taxon>
        <taxon>rosids</taxon>
        <taxon>malvids</taxon>
        <taxon>Sapindales</taxon>
        <taxon>Sapindaceae</taxon>
        <taxon>Hippocastanoideae</taxon>
        <taxon>Acereae</taxon>
        <taxon>Dipteronia</taxon>
    </lineage>
</organism>
<dbReference type="PANTHER" id="PTHR31286">
    <property type="entry name" value="GLYCINE-RICH CELL WALL STRUCTURAL PROTEIN 1.8-LIKE"/>
    <property type="match status" value="1"/>
</dbReference>
<dbReference type="EMBL" id="JANJYJ010000003">
    <property type="protein sequence ID" value="KAK3221919.1"/>
    <property type="molecule type" value="Genomic_DNA"/>
</dbReference>
<reference evidence="2" key="1">
    <citation type="journal article" date="2023" name="Plant J.">
        <title>Genome sequences and population genomics provide insights into the demographic history, inbreeding, and mutation load of two 'living fossil' tree species of Dipteronia.</title>
        <authorList>
            <person name="Feng Y."/>
            <person name="Comes H.P."/>
            <person name="Chen J."/>
            <person name="Zhu S."/>
            <person name="Lu R."/>
            <person name="Zhang X."/>
            <person name="Li P."/>
            <person name="Qiu J."/>
            <person name="Olsen K.M."/>
            <person name="Qiu Y."/>
        </authorList>
    </citation>
    <scope>NUCLEOTIDE SEQUENCE</scope>
    <source>
        <strain evidence="2">NBL</strain>
    </source>
</reference>
<dbReference type="PANTHER" id="PTHR31286:SF60">
    <property type="entry name" value="PROTEIN, PUTATIVE-RELATED"/>
    <property type="match status" value="1"/>
</dbReference>
<evidence type="ECO:0000313" key="2">
    <source>
        <dbReference type="EMBL" id="KAK3221919.1"/>
    </source>
</evidence>
<evidence type="ECO:0000313" key="3">
    <source>
        <dbReference type="Proteomes" id="UP001281410"/>
    </source>
</evidence>
<sequence>MVSPLLHGLTEDHMSLEASLSSSLRTSSTTVSICGEGTVSSNNRGERLFQIILKSSRDKNKVWGLGSVNLKPGVLRLQPWVPDFNPYLQKSTNAQVWVRFYDLSWEYWHLKIIFDLVRGIGVPLRLDKATIDGDFGHYARVLEDVYMSALLPSLVLLERDEFHSSFISVEYENLPSFCSICSSIGHLPSSCHCSKSKVPTASAGKSSQPMAEGSGKGTAFQPIPPRSSKMVYRPVDKTAQEIPVSNAFAVIYQDLRPMDSVVVHQSAASGHSFIPSSKSCLINSSYDSHSGPSSTVVGSIPIPLSGAPYVQQVCNVLPSKIPPLSSIVVSSGSYVMEAISLGIPSQSLGVGVLVASYGSTIQDDRHIMRDGINPSRDMRSESSFSNSQAELHFIADSS</sequence>
<keyword evidence="3" id="KW-1185">Reference proteome</keyword>
<accession>A0AAE0EBF2</accession>
<gene>
    <name evidence="2" type="ORF">Dsin_008944</name>
</gene>
<name>A0AAE0EBF2_9ROSI</name>
<protein>
    <recommendedName>
        <fullName evidence="4">DUF4283 domain-containing protein</fullName>
    </recommendedName>
</protein>
<proteinExistence type="predicted"/>
<comment type="caution">
    <text evidence="2">The sequence shown here is derived from an EMBL/GenBank/DDBJ whole genome shotgun (WGS) entry which is preliminary data.</text>
</comment>
<dbReference type="Proteomes" id="UP001281410">
    <property type="component" value="Unassembled WGS sequence"/>
</dbReference>
<evidence type="ECO:0000256" key="1">
    <source>
        <dbReference type="SAM" id="MobiDB-lite"/>
    </source>
</evidence>
<evidence type="ECO:0008006" key="4">
    <source>
        <dbReference type="Google" id="ProtNLM"/>
    </source>
</evidence>
<dbReference type="AlphaFoldDB" id="A0AAE0EBF2"/>
<dbReference type="InterPro" id="IPR040256">
    <property type="entry name" value="At4g02000-like"/>
</dbReference>